<gene>
    <name evidence="2" type="ORF">FHS27_001033</name>
</gene>
<evidence type="ECO:0000256" key="1">
    <source>
        <dbReference type="SAM" id="MobiDB-lite"/>
    </source>
</evidence>
<dbReference type="EMBL" id="JACHXU010000003">
    <property type="protein sequence ID" value="MBB3205233.1"/>
    <property type="molecule type" value="Genomic_DNA"/>
</dbReference>
<feature type="compositionally biased region" description="Pro residues" evidence="1">
    <location>
        <begin position="74"/>
        <end position="84"/>
    </location>
</feature>
<reference evidence="2 3" key="1">
    <citation type="submission" date="2020-08" db="EMBL/GenBank/DDBJ databases">
        <title>Genomic Encyclopedia of Type Strains, Phase III (KMG-III): the genomes of soil and plant-associated and newly described type strains.</title>
        <authorList>
            <person name="Whitman W."/>
        </authorList>
    </citation>
    <scope>NUCLEOTIDE SEQUENCE [LARGE SCALE GENOMIC DNA]</scope>
    <source>
        <strain evidence="2 3">CECT 8075</strain>
    </source>
</reference>
<dbReference type="Proteomes" id="UP000536179">
    <property type="component" value="Unassembled WGS sequence"/>
</dbReference>
<feature type="region of interest" description="Disordered" evidence="1">
    <location>
        <begin position="72"/>
        <end position="103"/>
    </location>
</feature>
<protein>
    <submittedName>
        <fullName evidence="2">Uncharacterized protein</fullName>
    </submittedName>
</protein>
<organism evidence="2 3">
    <name type="scientific">Aporhodopirellula rubra</name>
    <dbReference type="NCBI Taxonomy" id="980271"/>
    <lineage>
        <taxon>Bacteria</taxon>
        <taxon>Pseudomonadati</taxon>
        <taxon>Planctomycetota</taxon>
        <taxon>Planctomycetia</taxon>
        <taxon>Pirellulales</taxon>
        <taxon>Pirellulaceae</taxon>
        <taxon>Aporhodopirellula</taxon>
    </lineage>
</organism>
<dbReference type="AlphaFoldDB" id="A0A7W5DVE3"/>
<keyword evidence="3" id="KW-1185">Reference proteome</keyword>
<accession>A0A7W5DVE3</accession>
<evidence type="ECO:0000313" key="2">
    <source>
        <dbReference type="EMBL" id="MBB3205233.1"/>
    </source>
</evidence>
<name>A0A7W5DVE3_9BACT</name>
<evidence type="ECO:0000313" key="3">
    <source>
        <dbReference type="Proteomes" id="UP000536179"/>
    </source>
</evidence>
<sequence length="103" mass="11627">MITVFNYFPQFVARIQRQYIQCLHRLRVSTLTQGDNPAPHNALPEASRELQYNKRNQRVDANPISFLILLKTPPQIPTPPPRPPATKNATRHATPATCLASSL</sequence>
<comment type="caution">
    <text evidence="2">The sequence shown here is derived from an EMBL/GenBank/DDBJ whole genome shotgun (WGS) entry which is preliminary data.</text>
</comment>
<proteinExistence type="predicted"/>